<evidence type="ECO:0000313" key="2">
    <source>
        <dbReference type="EMBL" id="KAK7042864.1"/>
    </source>
</evidence>
<feature type="compositionally biased region" description="Basic residues" evidence="1">
    <location>
        <begin position="251"/>
        <end position="260"/>
    </location>
</feature>
<keyword evidence="3" id="KW-1185">Reference proteome</keyword>
<organism evidence="2 3">
    <name type="scientific">Favolaschia claudopus</name>
    <dbReference type="NCBI Taxonomy" id="2862362"/>
    <lineage>
        <taxon>Eukaryota</taxon>
        <taxon>Fungi</taxon>
        <taxon>Dikarya</taxon>
        <taxon>Basidiomycota</taxon>
        <taxon>Agaricomycotina</taxon>
        <taxon>Agaricomycetes</taxon>
        <taxon>Agaricomycetidae</taxon>
        <taxon>Agaricales</taxon>
        <taxon>Marasmiineae</taxon>
        <taxon>Mycenaceae</taxon>
        <taxon>Favolaschia</taxon>
    </lineage>
</organism>
<accession>A0AAW0CVT7</accession>
<proteinExistence type="predicted"/>
<evidence type="ECO:0000313" key="3">
    <source>
        <dbReference type="Proteomes" id="UP001362999"/>
    </source>
</evidence>
<feature type="compositionally biased region" description="Basic and acidic residues" evidence="1">
    <location>
        <begin position="168"/>
        <end position="180"/>
    </location>
</feature>
<protein>
    <submittedName>
        <fullName evidence="2">Uncharacterized protein</fullName>
    </submittedName>
</protein>
<evidence type="ECO:0000256" key="1">
    <source>
        <dbReference type="SAM" id="MobiDB-lite"/>
    </source>
</evidence>
<reference evidence="2 3" key="1">
    <citation type="journal article" date="2024" name="J Genomics">
        <title>Draft genome sequencing and assembly of Favolaschia claudopus CIRM-BRFM 2984 isolated from oak limbs.</title>
        <authorList>
            <person name="Navarro D."/>
            <person name="Drula E."/>
            <person name="Chaduli D."/>
            <person name="Cazenave R."/>
            <person name="Ahrendt S."/>
            <person name="Wang J."/>
            <person name="Lipzen A."/>
            <person name="Daum C."/>
            <person name="Barry K."/>
            <person name="Grigoriev I.V."/>
            <person name="Favel A."/>
            <person name="Rosso M.N."/>
            <person name="Martin F."/>
        </authorList>
    </citation>
    <scope>NUCLEOTIDE SEQUENCE [LARGE SCALE GENOMIC DNA]</scope>
    <source>
        <strain evidence="2 3">CIRM-BRFM 2984</strain>
    </source>
</reference>
<feature type="compositionally biased region" description="Basic and acidic residues" evidence="1">
    <location>
        <begin position="215"/>
        <end position="230"/>
    </location>
</feature>
<dbReference type="EMBL" id="JAWWNJ010000013">
    <property type="protein sequence ID" value="KAK7042864.1"/>
    <property type="molecule type" value="Genomic_DNA"/>
</dbReference>
<comment type="caution">
    <text evidence="2">The sequence shown here is derived from an EMBL/GenBank/DDBJ whole genome shotgun (WGS) entry which is preliminary data.</text>
</comment>
<name>A0AAW0CVT7_9AGAR</name>
<feature type="compositionally biased region" description="Basic and acidic residues" evidence="1">
    <location>
        <begin position="21"/>
        <end position="31"/>
    </location>
</feature>
<sequence length="289" mass="31752">MQVVDEAEREEGRVPEAGAYAERDTGADRDVPSVFKASDNTNGQYKAAQAACKTTPGQIAETSSGGETTGRNGSATCSWAEGDCRSTIVDVRGEAGNRTSAPLSRPVLDPAPTATLAYYQIMCLRRKSTSSSSPQPPMNPTIIARQGNTSTGYEQSRVLHLQEGGPLPREDTRADPDLHIHASTHPPRLTAPHAHRRRENHHPLPSSSYLVPRAECQHHRPARSDEHEEVGGTMGRGARREEDGVDEVPKRSIRPMRGRRRWWGGRSNFEAWATLKTRMCTAEEDAEVQ</sequence>
<feature type="region of interest" description="Disordered" evidence="1">
    <location>
        <begin position="1"/>
        <end position="42"/>
    </location>
</feature>
<dbReference type="AlphaFoldDB" id="A0AAW0CVT7"/>
<feature type="region of interest" description="Disordered" evidence="1">
    <location>
        <begin position="128"/>
        <end position="260"/>
    </location>
</feature>
<gene>
    <name evidence="2" type="ORF">R3P38DRAFT_3449670</name>
</gene>
<dbReference type="Proteomes" id="UP001362999">
    <property type="component" value="Unassembled WGS sequence"/>
</dbReference>
<feature type="compositionally biased region" description="Basic and acidic residues" evidence="1">
    <location>
        <begin position="238"/>
        <end position="250"/>
    </location>
</feature>
<feature type="region of interest" description="Disordered" evidence="1">
    <location>
        <begin position="55"/>
        <end position="75"/>
    </location>
</feature>